<accession>A0A3A8G9D2</accession>
<evidence type="ECO:0000313" key="2">
    <source>
        <dbReference type="EMBL" id="RKG49593.1"/>
    </source>
</evidence>
<evidence type="ECO:0000313" key="3">
    <source>
        <dbReference type="Proteomes" id="UP000281084"/>
    </source>
</evidence>
<keyword evidence="1" id="KW-0472">Membrane</keyword>
<feature type="transmembrane region" description="Helical" evidence="1">
    <location>
        <begin position="112"/>
        <end position="132"/>
    </location>
</feature>
<feature type="transmembrane region" description="Helical" evidence="1">
    <location>
        <begin position="78"/>
        <end position="100"/>
    </location>
</feature>
<evidence type="ECO:0000256" key="1">
    <source>
        <dbReference type="SAM" id="Phobius"/>
    </source>
</evidence>
<keyword evidence="1" id="KW-0812">Transmembrane</keyword>
<feature type="transmembrane region" description="Helical" evidence="1">
    <location>
        <begin position="12"/>
        <end position="38"/>
    </location>
</feature>
<dbReference type="RefSeq" id="WP_120368040.1">
    <property type="nucleotide sequence ID" value="NZ_RAXZ01000023.1"/>
</dbReference>
<keyword evidence="1" id="KW-1133">Transmembrane helix</keyword>
<dbReference type="AlphaFoldDB" id="A0A3A8G9D2"/>
<dbReference type="Proteomes" id="UP000281084">
    <property type="component" value="Unassembled WGS sequence"/>
</dbReference>
<feature type="transmembrane region" description="Helical" evidence="1">
    <location>
        <begin position="44"/>
        <end position="63"/>
    </location>
</feature>
<organism evidence="2 3">
    <name type="scientific">Acinetobacter cumulans</name>
    <dbReference type="NCBI Taxonomy" id="2136182"/>
    <lineage>
        <taxon>Bacteria</taxon>
        <taxon>Pseudomonadati</taxon>
        <taxon>Pseudomonadota</taxon>
        <taxon>Gammaproteobacteria</taxon>
        <taxon>Moraxellales</taxon>
        <taxon>Moraxellaceae</taxon>
        <taxon>Acinetobacter</taxon>
    </lineage>
</organism>
<sequence>MQNSYFKYLIACLSVVYLIGSLIFIPYVFSNLIAFLFGIVKYDFLIHFHILFFLPLICIAFYFQKHTHLLNFKLSKKIKYIIIFSIFYVFIVSCGLNIYYALKRDWNSGDVINIFVLGTYIVAPLVVIWAYIDWKSPKQYELEKEYAEKLLENINEVYFYMFERVNKLNYLSAINQHVILLNGVVRNSKKYSDTPFYLAHGYLKLLNSLASEKINKSLLTNFERMAQLLNGQSNYIEEQYIIYYDPLPNDLKNNNSITCTSYDGIILNNEQRMAKFQLNRYLTEQLDSESIEENGEVITFNLTFKEFIDKFKEEYELLVNEIVVKYIKIKED</sequence>
<gene>
    <name evidence="2" type="ORF">D7V64_13635</name>
</gene>
<protein>
    <submittedName>
        <fullName evidence="2">Uncharacterized protein</fullName>
    </submittedName>
</protein>
<comment type="caution">
    <text evidence="2">The sequence shown here is derived from an EMBL/GenBank/DDBJ whole genome shotgun (WGS) entry which is preliminary data.</text>
</comment>
<proteinExistence type="predicted"/>
<name>A0A3A8G9D2_9GAMM</name>
<dbReference type="EMBL" id="RAXZ01000023">
    <property type="protein sequence ID" value="RKG49593.1"/>
    <property type="molecule type" value="Genomic_DNA"/>
</dbReference>
<reference evidence="2 3" key="1">
    <citation type="submission" date="2018-09" db="EMBL/GenBank/DDBJ databases">
        <title>The draft genome of Acinetobacter spp. strains.</title>
        <authorList>
            <person name="Qin J."/>
            <person name="Feng Y."/>
            <person name="Zong Z."/>
        </authorList>
    </citation>
    <scope>NUCLEOTIDE SEQUENCE [LARGE SCALE GENOMIC DNA]</scope>
    <source>
        <strain evidence="2 3">WCHAc060002</strain>
    </source>
</reference>